<dbReference type="STRING" id="218821.SAMN05421837_10130"/>
<keyword evidence="3" id="KW-0804">Transcription</keyword>
<dbReference type="GO" id="GO:0003677">
    <property type="term" value="F:DNA binding"/>
    <property type="evidence" value="ECO:0007669"/>
    <property type="project" value="UniProtKB-KW"/>
</dbReference>
<keyword evidence="6" id="KW-1185">Reference proteome</keyword>
<evidence type="ECO:0000313" key="5">
    <source>
        <dbReference type="EMBL" id="SEF19611.1"/>
    </source>
</evidence>
<evidence type="ECO:0000313" key="6">
    <source>
        <dbReference type="Proteomes" id="UP000198878"/>
    </source>
</evidence>
<proteinExistence type="predicted"/>
<dbReference type="Pfam" id="PF12802">
    <property type="entry name" value="MarR_2"/>
    <property type="match status" value="1"/>
</dbReference>
<dbReference type="PROSITE" id="PS50995">
    <property type="entry name" value="HTH_MARR_2"/>
    <property type="match status" value="1"/>
</dbReference>
<dbReference type="SMART" id="SM00347">
    <property type="entry name" value="HTH_MARR"/>
    <property type="match status" value="1"/>
</dbReference>
<dbReference type="GO" id="GO:0003700">
    <property type="term" value="F:DNA-binding transcription factor activity"/>
    <property type="evidence" value="ECO:0007669"/>
    <property type="project" value="InterPro"/>
</dbReference>
<dbReference type="Gene3D" id="1.10.10.10">
    <property type="entry name" value="Winged helix-like DNA-binding domain superfamily/Winged helix DNA-binding domain"/>
    <property type="match status" value="1"/>
</dbReference>
<keyword evidence="2 5" id="KW-0238">DNA-binding</keyword>
<evidence type="ECO:0000256" key="3">
    <source>
        <dbReference type="ARBA" id="ARBA00023163"/>
    </source>
</evidence>
<gene>
    <name evidence="5" type="ORF">SAMN05421837_10130</name>
</gene>
<dbReference type="InterPro" id="IPR000835">
    <property type="entry name" value="HTH_MarR-typ"/>
</dbReference>
<dbReference type="PANTHER" id="PTHR35790:SF4">
    <property type="entry name" value="HTH-TYPE TRANSCRIPTIONAL REGULATOR PCHR"/>
    <property type="match status" value="1"/>
</dbReference>
<evidence type="ECO:0000256" key="2">
    <source>
        <dbReference type="ARBA" id="ARBA00023125"/>
    </source>
</evidence>
<dbReference type="InterPro" id="IPR036388">
    <property type="entry name" value="WH-like_DNA-bd_sf"/>
</dbReference>
<dbReference type="EMBL" id="FNUJ01000001">
    <property type="protein sequence ID" value="SEF19611.1"/>
    <property type="molecule type" value="Genomic_DNA"/>
</dbReference>
<dbReference type="InterPro" id="IPR052067">
    <property type="entry name" value="Metal_resp_HTH_trans_reg"/>
</dbReference>
<evidence type="ECO:0000259" key="4">
    <source>
        <dbReference type="PROSITE" id="PS50995"/>
    </source>
</evidence>
<dbReference type="AlphaFoldDB" id="A0A1H5Q2E3"/>
<evidence type="ECO:0000256" key="1">
    <source>
        <dbReference type="ARBA" id="ARBA00023015"/>
    </source>
</evidence>
<keyword evidence="1" id="KW-0805">Transcription regulation</keyword>
<dbReference type="PANTHER" id="PTHR35790">
    <property type="entry name" value="HTH-TYPE TRANSCRIPTIONAL REGULATOR PCHR"/>
    <property type="match status" value="1"/>
</dbReference>
<protein>
    <submittedName>
        <fullName evidence="5">DNA-binding transcriptional regulator, MarR family</fullName>
    </submittedName>
</protein>
<accession>A0A1H5Q2E3</accession>
<dbReference type="SUPFAM" id="SSF46785">
    <property type="entry name" value="Winged helix' DNA-binding domain"/>
    <property type="match status" value="1"/>
</dbReference>
<dbReference type="InterPro" id="IPR036390">
    <property type="entry name" value="WH_DNA-bd_sf"/>
</dbReference>
<organism evidence="5 6">
    <name type="scientific">Amycolatopsis pretoriensis</name>
    <dbReference type="NCBI Taxonomy" id="218821"/>
    <lineage>
        <taxon>Bacteria</taxon>
        <taxon>Bacillati</taxon>
        <taxon>Actinomycetota</taxon>
        <taxon>Actinomycetes</taxon>
        <taxon>Pseudonocardiales</taxon>
        <taxon>Pseudonocardiaceae</taxon>
        <taxon>Amycolatopsis</taxon>
    </lineage>
</organism>
<sequence>MTGMAERADGRDLVPISGLLSYRLSRTSSAMSRSAALRYRREFDVSLGEWRAISLIAADPTLTLNRLARRAGLDKAQMSRVVTRLTERGLVDRTAGSGRTSQLALTPEGTRVYRGLIAAANERDAEFLAALTPAEAATLSGALDKLADLALAVEERERAHPVTDDC</sequence>
<reference evidence="6" key="1">
    <citation type="submission" date="2016-10" db="EMBL/GenBank/DDBJ databases">
        <authorList>
            <person name="Varghese N."/>
            <person name="Submissions S."/>
        </authorList>
    </citation>
    <scope>NUCLEOTIDE SEQUENCE [LARGE SCALE GENOMIC DNA]</scope>
    <source>
        <strain evidence="6">DSM 44654</strain>
    </source>
</reference>
<name>A0A1H5Q2E3_9PSEU</name>
<dbReference type="Proteomes" id="UP000198878">
    <property type="component" value="Unassembled WGS sequence"/>
</dbReference>
<feature type="domain" description="HTH marR-type" evidence="4">
    <location>
        <begin position="17"/>
        <end position="148"/>
    </location>
</feature>